<reference evidence="1 2" key="1">
    <citation type="submission" date="2019-10" db="EMBL/GenBank/DDBJ databases">
        <title>Draft genome sequence of Marinobacter hydrocarbonoclasticus NCT7M from the microbiome of the marine copepod.</title>
        <authorList>
            <person name="Nuttall R."/>
            <person name="Sharma G."/>
            <person name="Moisander P."/>
        </authorList>
    </citation>
    <scope>NUCLEOTIDE SEQUENCE [LARGE SCALE GENOMIC DNA]</scope>
    <source>
        <strain evidence="1 2">NCT7M</strain>
    </source>
</reference>
<gene>
    <name evidence="1" type="ORF">F6453_0729</name>
</gene>
<protein>
    <submittedName>
        <fullName evidence="1">Uncharacterized protein</fullName>
    </submittedName>
</protein>
<comment type="caution">
    <text evidence="1">The sequence shown here is derived from an EMBL/GenBank/DDBJ whole genome shotgun (WGS) entry which is preliminary data.</text>
</comment>
<dbReference type="Proteomes" id="UP000469950">
    <property type="component" value="Unassembled WGS sequence"/>
</dbReference>
<proteinExistence type="predicted"/>
<organism evidence="1 2">
    <name type="scientific">Marinobacter nauticus</name>
    <name type="common">Marinobacter hydrocarbonoclasticus</name>
    <name type="synonym">Marinobacter aquaeolei</name>
    <dbReference type="NCBI Taxonomy" id="2743"/>
    <lineage>
        <taxon>Bacteria</taxon>
        <taxon>Pseudomonadati</taxon>
        <taxon>Pseudomonadota</taxon>
        <taxon>Gammaproteobacteria</taxon>
        <taxon>Pseudomonadales</taxon>
        <taxon>Marinobacteraceae</taxon>
        <taxon>Marinobacter</taxon>
    </lineage>
</organism>
<name>A0A833JS19_MARNT</name>
<evidence type="ECO:0000313" key="1">
    <source>
        <dbReference type="EMBL" id="KAE8547049.1"/>
    </source>
</evidence>
<dbReference type="EMBL" id="WBMP01000002">
    <property type="protein sequence ID" value="KAE8547049.1"/>
    <property type="molecule type" value="Genomic_DNA"/>
</dbReference>
<sequence length="37" mass="3973">MPLVLLYCITRVGNTPENLPAAALSNGQHEFEASSDI</sequence>
<dbReference type="AlphaFoldDB" id="A0A833JS19"/>
<evidence type="ECO:0000313" key="2">
    <source>
        <dbReference type="Proteomes" id="UP000469950"/>
    </source>
</evidence>
<accession>A0A833JS19</accession>